<dbReference type="OrthoDB" id="5345625at2759"/>
<sequence length="353" mass="38408">MDASDSIDVIKSNLLQEGIEVSKKHILTPTASVGKLAGQKRGIDMVEDAEREERQSQRENIHKEEQEGNDGRKEVVGAATGPRRFTTIPSFHASQEGPMEIEEQFNIQDEMSQGAVDNLSQDSQGLSSLIDFDPEEEGKTEKTSPMSERIVVSVDAGFATDLVEDRSAVVGKKADLLRARLQLAMYKIQTNQIDRSLTQLIHRSRDRSPSLPPNRLASPESRIATARSVATGQDKPHIANLNALAVPALVPTEYSARLMESNEDEQDVPSSPPSSEEEDASTPRPKQSLALSQSFCGLETPMTPNARSMGPGEGHKEETQTLGRQSSHAGNLTSSVIKGEAANGLLELMKMGR</sequence>
<keyword evidence="8" id="KW-0539">Nucleus</keyword>
<evidence type="ECO:0000256" key="8">
    <source>
        <dbReference type="ARBA" id="ARBA00023242"/>
    </source>
</evidence>
<comment type="similarity">
    <text evidence="3">Belongs to the WHI5/NRM1 family.</text>
</comment>
<proteinExistence type="inferred from homology"/>
<evidence type="ECO:0000313" key="11">
    <source>
        <dbReference type="Proteomes" id="UP000053317"/>
    </source>
</evidence>
<dbReference type="AlphaFoldDB" id="A0A0G2EPS4"/>
<reference evidence="10 11" key="2">
    <citation type="submission" date="2015-05" db="EMBL/GenBank/DDBJ databases">
        <authorList>
            <person name="Morales-Cruz A."/>
            <person name="Amrine K.C."/>
            <person name="Cantu D."/>
        </authorList>
    </citation>
    <scope>NUCLEOTIDE SEQUENCE [LARGE SCALE GENOMIC DNA]</scope>
    <source>
        <strain evidence="10">UCRPC4</strain>
    </source>
</reference>
<keyword evidence="5" id="KW-0678">Repressor</keyword>
<evidence type="ECO:0000256" key="6">
    <source>
        <dbReference type="ARBA" id="ARBA00023015"/>
    </source>
</evidence>
<feature type="region of interest" description="Disordered" evidence="9">
    <location>
        <begin position="260"/>
        <end position="343"/>
    </location>
</feature>
<comment type="subcellular location">
    <subcellularLocation>
        <location evidence="2">Cytoplasm</location>
    </subcellularLocation>
    <subcellularLocation>
        <location evidence="1">Nucleus</location>
    </subcellularLocation>
</comment>
<evidence type="ECO:0000256" key="2">
    <source>
        <dbReference type="ARBA" id="ARBA00004496"/>
    </source>
</evidence>
<evidence type="ECO:0000256" key="1">
    <source>
        <dbReference type="ARBA" id="ARBA00004123"/>
    </source>
</evidence>
<feature type="region of interest" description="Disordered" evidence="9">
    <location>
        <begin position="125"/>
        <end position="145"/>
    </location>
</feature>
<evidence type="ECO:0000256" key="9">
    <source>
        <dbReference type="SAM" id="MobiDB-lite"/>
    </source>
</evidence>
<evidence type="ECO:0000256" key="7">
    <source>
        <dbReference type="ARBA" id="ARBA00023163"/>
    </source>
</evidence>
<reference evidence="10 11" key="1">
    <citation type="submission" date="2015-05" db="EMBL/GenBank/DDBJ databases">
        <title>Distinctive expansion of gene families associated with plant cell wall degradation and secondary metabolism in the genomes of grapevine trunk pathogens.</title>
        <authorList>
            <person name="Lawrence D.P."/>
            <person name="Travadon R."/>
            <person name="Rolshausen P.E."/>
            <person name="Baumgartner K."/>
        </authorList>
    </citation>
    <scope>NUCLEOTIDE SEQUENCE [LARGE SCALE GENOMIC DNA]</scope>
    <source>
        <strain evidence="10">UCRPC4</strain>
    </source>
</reference>
<dbReference type="Pfam" id="PF08528">
    <property type="entry name" value="Whi5"/>
    <property type="match status" value="1"/>
</dbReference>
<evidence type="ECO:0000256" key="3">
    <source>
        <dbReference type="ARBA" id="ARBA00006922"/>
    </source>
</evidence>
<protein>
    <submittedName>
        <fullName evidence="10">Uncharacterized protein</fullName>
    </submittedName>
</protein>
<dbReference type="InterPro" id="IPR013734">
    <property type="entry name" value="TF_Nrm1/Whi5"/>
</dbReference>
<keyword evidence="7" id="KW-0804">Transcription</keyword>
<dbReference type="EMBL" id="LCWF01000056">
    <property type="protein sequence ID" value="KKY24787.1"/>
    <property type="molecule type" value="Genomic_DNA"/>
</dbReference>
<keyword evidence="6" id="KW-0805">Transcription regulation</keyword>
<feature type="region of interest" description="Disordered" evidence="9">
    <location>
        <begin position="38"/>
        <end position="97"/>
    </location>
</feature>
<accession>A0A0G2EPS4</accession>
<evidence type="ECO:0000313" key="10">
    <source>
        <dbReference type="EMBL" id="KKY24787.1"/>
    </source>
</evidence>
<evidence type="ECO:0000256" key="4">
    <source>
        <dbReference type="ARBA" id="ARBA00022490"/>
    </source>
</evidence>
<feature type="compositionally biased region" description="Basic and acidic residues" evidence="9">
    <location>
        <begin position="51"/>
        <end position="75"/>
    </location>
</feature>
<keyword evidence="4" id="KW-0963">Cytoplasm</keyword>
<organism evidence="10 11">
    <name type="scientific">Phaeomoniella chlamydospora</name>
    <name type="common">Phaeoacremonium chlamydosporum</name>
    <dbReference type="NCBI Taxonomy" id="158046"/>
    <lineage>
        <taxon>Eukaryota</taxon>
        <taxon>Fungi</taxon>
        <taxon>Dikarya</taxon>
        <taxon>Ascomycota</taxon>
        <taxon>Pezizomycotina</taxon>
        <taxon>Eurotiomycetes</taxon>
        <taxon>Chaetothyriomycetidae</taxon>
        <taxon>Phaeomoniellales</taxon>
        <taxon>Phaeomoniellaceae</taxon>
        <taxon>Phaeomoniella</taxon>
    </lineage>
</organism>
<gene>
    <name evidence="10" type="ORF">UCRPC4_g02317</name>
</gene>
<name>A0A0G2EPS4_PHACM</name>
<evidence type="ECO:0000256" key="5">
    <source>
        <dbReference type="ARBA" id="ARBA00022491"/>
    </source>
</evidence>
<comment type="caution">
    <text evidence="10">The sequence shown here is derived from an EMBL/GenBank/DDBJ whole genome shotgun (WGS) entry which is preliminary data.</text>
</comment>
<keyword evidence="11" id="KW-1185">Reference proteome</keyword>
<feature type="compositionally biased region" description="Polar residues" evidence="9">
    <location>
        <begin position="320"/>
        <end position="336"/>
    </location>
</feature>
<dbReference type="GO" id="GO:0005634">
    <property type="term" value="C:nucleus"/>
    <property type="evidence" value="ECO:0007669"/>
    <property type="project" value="UniProtKB-SubCell"/>
</dbReference>
<dbReference type="Proteomes" id="UP000053317">
    <property type="component" value="Unassembled WGS sequence"/>
</dbReference>
<dbReference type="GO" id="GO:0005737">
    <property type="term" value="C:cytoplasm"/>
    <property type="evidence" value="ECO:0007669"/>
    <property type="project" value="UniProtKB-SubCell"/>
</dbReference>
<feature type="region of interest" description="Disordered" evidence="9">
    <location>
        <begin position="201"/>
        <end position="221"/>
    </location>
</feature>